<gene>
    <name evidence="3" type="ORF">CMN54_08710</name>
</gene>
<dbReference type="Pfam" id="PF02622">
    <property type="entry name" value="DUF179"/>
    <property type="match status" value="1"/>
</dbReference>
<evidence type="ECO:0000256" key="1">
    <source>
        <dbReference type="ARBA" id="ARBA00009600"/>
    </source>
</evidence>
<reference evidence="4" key="1">
    <citation type="submission" date="2017-09" db="EMBL/GenBank/DDBJ databases">
        <title>The Reconstruction of 2,631 Draft Metagenome-Assembled Genomes from the Global Oceans.</title>
        <authorList>
            <person name="Tully B.J."/>
            <person name="Graham E.D."/>
            <person name="Heidelberg J.F."/>
        </authorList>
    </citation>
    <scope>NUCLEOTIDE SEQUENCE [LARGE SCALE GENOMIC DNA]</scope>
</reference>
<organism evidence="3 4">
    <name type="scientific">SAR324 cluster bacterium</name>
    <dbReference type="NCBI Taxonomy" id="2024889"/>
    <lineage>
        <taxon>Bacteria</taxon>
        <taxon>Deltaproteobacteria</taxon>
        <taxon>SAR324 cluster</taxon>
    </lineage>
</organism>
<dbReference type="HAMAP" id="MF_00758">
    <property type="entry name" value="UPF0301"/>
    <property type="match status" value="1"/>
</dbReference>
<evidence type="ECO:0000313" key="4">
    <source>
        <dbReference type="Proteomes" id="UP000226525"/>
    </source>
</evidence>
<dbReference type="PANTHER" id="PTHR30327:SF1">
    <property type="entry name" value="UPF0301 PROTEIN YQGE"/>
    <property type="match status" value="1"/>
</dbReference>
<dbReference type="AlphaFoldDB" id="A0A2D6YJY8"/>
<evidence type="ECO:0000313" key="3">
    <source>
        <dbReference type="EMBL" id="MAH63508.1"/>
    </source>
</evidence>
<name>A0A2D6YJY8_9DELT</name>
<dbReference type="InterPro" id="IPR003774">
    <property type="entry name" value="AlgH-like"/>
</dbReference>
<dbReference type="EMBL" id="NZEX01000096">
    <property type="protein sequence ID" value="MAH63508.1"/>
    <property type="molecule type" value="Genomic_DNA"/>
</dbReference>
<comment type="similarity">
    <text evidence="1 2">Belongs to the UPF0301 (AlgH) family.</text>
</comment>
<dbReference type="GO" id="GO:0005829">
    <property type="term" value="C:cytosol"/>
    <property type="evidence" value="ECO:0007669"/>
    <property type="project" value="TreeGrafter"/>
</dbReference>
<protein>
    <recommendedName>
        <fullName evidence="2">UPF0301 protein CMN54_08710</fullName>
    </recommendedName>
</protein>
<dbReference type="Proteomes" id="UP000226525">
    <property type="component" value="Unassembled WGS sequence"/>
</dbReference>
<evidence type="ECO:0000256" key="2">
    <source>
        <dbReference type="HAMAP-Rule" id="MF_00758"/>
    </source>
</evidence>
<accession>A0A2D6YJY8</accession>
<dbReference type="PANTHER" id="PTHR30327">
    <property type="entry name" value="UNCHARACTERIZED PROTEIN YQGE"/>
    <property type="match status" value="1"/>
</dbReference>
<comment type="caution">
    <text evidence="3">The sequence shown here is derived from an EMBL/GenBank/DDBJ whole genome shotgun (WGS) entry which is preliminary data.</text>
</comment>
<sequence length="184" mass="20414">MKQSELAPGILVALPNLQDSYFSKTAILLCDYNEEGAFGLVINHPSDLKVTEILKEEFQNHNDLEVPLLIGGPVQPESFWALHTADYLCESSTEISSRIALSAGQDILMAILDGGGPKIYHLGVGYSGWGAFQLDREIQEESWWLAPLDESLIMDMDYDHRWGCILDNLGISPYTALFTKSGHV</sequence>
<dbReference type="Gene3D" id="3.40.1740.10">
    <property type="entry name" value="VC0467-like"/>
    <property type="match status" value="1"/>
</dbReference>
<dbReference type="SUPFAM" id="SSF143456">
    <property type="entry name" value="VC0467-like"/>
    <property type="match status" value="1"/>
</dbReference>
<proteinExistence type="inferred from homology"/>